<reference evidence="3" key="1">
    <citation type="submission" date="2024-07" db="EMBL/GenBank/DDBJ databases">
        <title>Two chromosome-level genome assemblies of Korean endemic species Abeliophyllum distichum and Forsythia ovata (Oleaceae).</title>
        <authorList>
            <person name="Jang H."/>
        </authorList>
    </citation>
    <scope>NUCLEOTIDE SEQUENCE [LARGE SCALE GENOMIC DNA]</scope>
</reference>
<feature type="region of interest" description="Disordered" evidence="1">
    <location>
        <begin position="22"/>
        <end position="104"/>
    </location>
</feature>
<dbReference type="Proteomes" id="UP001604336">
    <property type="component" value="Unassembled WGS sequence"/>
</dbReference>
<sequence length="158" mass="17219">MVIDDSISETKWSYDAFRERRLTEQSNVRTNPSIQGKSPLSSSSSEVVGEVNQAPPASYPSTPSASGREVSPTISLKKVGGRKRTNAGVPEMRGSLKKRDAPAARALDEELRQSATEASMARSRITAEELEDLRLSYDIPTSVILRALSPEGARRRSS</sequence>
<dbReference type="EMBL" id="JBFOLK010000010">
    <property type="protein sequence ID" value="KAL2479952.1"/>
    <property type="molecule type" value="Genomic_DNA"/>
</dbReference>
<keyword evidence="3" id="KW-1185">Reference proteome</keyword>
<comment type="caution">
    <text evidence="2">The sequence shown here is derived from an EMBL/GenBank/DDBJ whole genome shotgun (WGS) entry which is preliminary data.</text>
</comment>
<feature type="compositionally biased region" description="Polar residues" evidence="1">
    <location>
        <begin position="24"/>
        <end position="40"/>
    </location>
</feature>
<proteinExistence type="predicted"/>
<evidence type="ECO:0000313" key="2">
    <source>
        <dbReference type="EMBL" id="KAL2479952.1"/>
    </source>
</evidence>
<feature type="compositionally biased region" description="Low complexity" evidence="1">
    <location>
        <begin position="54"/>
        <end position="66"/>
    </location>
</feature>
<evidence type="ECO:0000313" key="3">
    <source>
        <dbReference type="Proteomes" id="UP001604336"/>
    </source>
</evidence>
<evidence type="ECO:0000256" key="1">
    <source>
        <dbReference type="SAM" id="MobiDB-lite"/>
    </source>
</evidence>
<protein>
    <submittedName>
        <fullName evidence="2">Uncharacterized protein</fullName>
    </submittedName>
</protein>
<accession>A0ABD1QUR8</accession>
<name>A0ABD1QUR8_9LAMI</name>
<organism evidence="2 3">
    <name type="scientific">Abeliophyllum distichum</name>
    <dbReference type="NCBI Taxonomy" id="126358"/>
    <lineage>
        <taxon>Eukaryota</taxon>
        <taxon>Viridiplantae</taxon>
        <taxon>Streptophyta</taxon>
        <taxon>Embryophyta</taxon>
        <taxon>Tracheophyta</taxon>
        <taxon>Spermatophyta</taxon>
        <taxon>Magnoliopsida</taxon>
        <taxon>eudicotyledons</taxon>
        <taxon>Gunneridae</taxon>
        <taxon>Pentapetalae</taxon>
        <taxon>asterids</taxon>
        <taxon>lamiids</taxon>
        <taxon>Lamiales</taxon>
        <taxon>Oleaceae</taxon>
        <taxon>Forsythieae</taxon>
        <taxon>Abeliophyllum</taxon>
    </lineage>
</organism>
<gene>
    <name evidence="2" type="ORF">Adt_32918</name>
</gene>
<dbReference type="AlphaFoldDB" id="A0ABD1QUR8"/>